<reference evidence="1 2" key="1">
    <citation type="journal article" date="2019" name="Commun. Biol.">
        <title>The bagworm genome reveals a unique fibroin gene that provides high tensile strength.</title>
        <authorList>
            <person name="Kono N."/>
            <person name="Nakamura H."/>
            <person name="Ohtoshi R."/>
            <person name="Tomita M."/>
            <person name="Numata K."/>
            <person name="Arakawa K."/>
        </authorList>
    </citation>
    <scope>NUCLEOTIDE SEQUENCE [LARGE SCALE GENOMIC DNA]</scope>
</reference>
<comment type="caution">
    <text evidence="1">The sequence shown here is derived from an EMBL/GenBank/DDBJ whole genome shotgun (WGS) entry which is preliminary data.</text>
</comment>
<protein>
    <submittedName>
        <fullName evidence="1">Uncharacterized protein</fullName>
    </submittedName>
</protein>
<dbReference type="EMBL" id="BGZK01000445">
    <property type="protein sequence ID" value="GBP43978.1"/>
    <property type="molecule type" value="Genomic_DNA"/>
</dbReference>
<name>A0A4C1VY71_EUMVA</name>
<dbReference type="AlphaFoldDB" id="A0A4C1VY71"/>
<evidence type="ECO:0000313" key="1">
    <source>
        <dbReference type="EMBL" id="GBP43978.1"/>
    </source>
</evidence>
<keyword evidence="2" id="KW-1185">Reference proteome</keyword>
<accession>A0A4C1VY71</accession>
<gene>
    <name evidence="1" type="ORF">EVAR_27146_1</name>
</gene>
<sequence length="95" mass="10734">MENIGNHDLTRLRSHLPSIEPVGLLSRAQFWNREVQNSQKEDKRPDLISAPAPAPGPCAYHCAFKIWGGKPLTNFVTSVPRPGGNRIRETRFWCP</sequence>
<proteinExistence type="predicted"/>
<evidence type="ECO:0000313" key="2">
    <source>
        <dbReference type="Proteomes" id="UP000299102"/>
    </source>
</evidence>
<dbReference type="Proteomes" id="UP000299102">
    <property type="component" value="Unassembled WGS sequence"/>
</dbReference>
<organism evidence="1 2">
    <name type="scientific">Eumeta variegata</name>
    <name type="common">Bagworm moth</name>
    <name type="synonym">Eumeta japonica</name>
    <dbReference type="NCBI Taxonomy" id="151549"/>
    <lineage>
        <taxon>Eukaryota</taxon>
        <taxon>Metazoa</taxon>
        <taxon>Ecdysozoa</taxon>
        <taxon>Arthropoda</taxon>
        <taxon>Hexapoda</taxon>
        <taxon>Insecta</taxon>
        <taxon>Pterygota</taxon>
        <taxon>Neoptera</taxon>
        <taxon>Endopterygota</taxon>
        <taxon>Lepidoptera</taxon>
        <taxon>Glossata</taxon>
        <taxon>Ditrysia</taxon>
        <taxon>Tineoidea</taxon>
        <taxon>Psychidae</taxon>
        <taxon>Oiketicinae</taxon>
        <taxon>Eumeta</taxon>
    </lineage>
</organism>